<comment type="caution">
    <text evidence="3">The sequence shown here is derived from an EMBL/GenBank/DDBJ whole genome shotgun (WGS) entry which is preliminary data.</text>
</comment>
<evidence type="ECO:0000313" key="4">
    <source>
        <dbReference type="Proteomes" id="UP001473302"/>
    </source>
</evidence>
<feature type="coiled-coil region" evidence="1">
    <location>
        <begin position="232"/>
        <end position="260"/>
    </location>
</feature>
<gene>
    <name evidence="3" type="ORF">MFLAVUS_008434</name>
</gene>
<protein>
    <submittedName>
        <fullName evidence="3">Uncharacterized protein</fullName>
    </submittedName>
</protein>
<feature type="compositionally biased region" description="Polar residues" evidence="2">
    <location>
        <begin position="92"/>
        <end position="132"/>
    </location>
</feature>
<feature type="compositionally biased region" description="Polar residues" evidence="2">
    <location>
        <begin position="68"/>
        <end position="80"/>
    </location>
</feature>
<evidence type="ECO:0000256" key="1">
    <source>
        <dbReference type="SAM" id="Coils"/>
    </source>
</evidence>
<feature type="region of interest" description="Disordered" evidence="2">
    <location>
        <begin position="68"/>
        <end position="140"/>
    </location>
</feature>
<evidence type="ECO:0000256" key="2">
    <source>
        <dbReference type="SAM" id="MobiDB-lite"/>
    </source>
</evidence>
<name>A0ABP9Z727_9FUNG</name>
<dbReference type="Proteomes" id="UP001473302">
    <property type="component" value="Unassembled WGS sequence"/>
</dbReference>
<feature type="region of interest" description="Disordered" evidence="2">
    <location>
        <begin position="176"/>
        <end position="228"/>
    </location>
</feature>
<accession>A0ABP9Z727</accession>
<keyword evidence="1" id="KW-0175">Coiled coil</keyword>
<organism evidence="3 4">
    <name type="scientific">Mucor flavus</name>
    <dbReference type="NCBI Taxonomy" id="439312"/>
    <lineage>
        <taxon>Eukaryota</taxon>
        <taxon>Fungi</taxon>
        <taxon>Fungi incertae sedis</taxon>
        <taxon>Mucoromycota</taxon>
        <taxon>Mucoromycotina</taxon>
        <taxon>Mucoromycetes</taxon>
        <taxon>Mucorales</taxon>
        <taxon>Mucorineae</taxon>
        <taxon>Mucoraceae</taxon>
        <taxon>Mucor</taxon>
    </lineage>
</organism>
<evidence type="ECO:0000313" key="3">
    <source>
        <dbReference type="EMBL" id="GAA5814931.1"/>
    </source>
</evidence>
<dbReference type="EMBL" id="BAABUK010000023">
    <property type="protein sequence ID" value="GAA5814931.1"/>
    <property type="molecule type" value="Genomic_DNA"/>
</dbReference>
<reference evidence="3 4" key="1">
    <citation type="submission" date="2024-04" db="EMBL/GenBank/DDBJ databases">
        <title>genome sequences of Mucor flavus KT1a and Helicostylum pulchrum KT1b strains isolated from the surface of a dry-aged beef.</title>
        <authorList>
            <person name="Toyotome T."/>
            <person name="Hosono M."/>
            <person name="Torimaru M."/>
            <person name="Fukuda K."/>
            <person name="Mikami N."/>
        </authorList>
    </citation>
    <scope>NUCLEOTIDE SEQUENCE [LARGE SCALE GENOMIC DNA]</scope>
    <source>
        <strain evidence="3 4">KT1a</strain>
    </source>
</reference>
<sequence>MKVLAMFQINVGKNVESKTDENSVLQAKILALEEELSFKNEQMLEEAEAENEELDVENLAFALNQSSPFSKTYNTQNNRPSPFDQALAGPTQPHNSPFVQNQSIPFAQNQSSPFAHNQSSTFSKTSNAQSNRPGPFDQSIKSITSANNSVFNLTDVKPAHFKAPIVTDTKAKVRRVSSPYARPAKASVNKHLGKAVEDKQPAPARVQPKVKELGTKPSPPPPSMPLLDEAELKRKEQLIREAIRRKEEMEKERYREAQKRALLREQREKRMTSMRLEAIRS</sequence>
<proteinExistence type="predicted"/>
<keyword evidence="4" id="KW-1185">Reference proteome</keyword>
<feature type="coiled-coil region" evidence="1">
    <location>
        <begin position="15"/>
        <end position="64"/>
    </location>
</feature>